<accession>A0ABY9R1J2</accession>
<dbReference type="Proteomes" id="UP001180616">
    <property type="component" value="Chromosome"/>
</dbReference>
<sequence length="74" mass="8810">MDSWSLQWLIGFLIVAFIARELFCWYLKMNEVVSLLKKQNALHEETNALLRELTGKERDDRFDFLDTPTNMEQS</sequence>
<dbReference type="RefSeq" id="WP_309540503.1">
    <property type="nucleotide sequence ID" value="NZ_CP133659.1"/>
</dbReference>
<organism evidence="2 3">
    <name type="scientific">Nitratidesulfovibrio liaohensis</name>
    <dbReference type="NCBI Taxonomy" id="2604158"/>
    <lineage>
        <taxon>Bacteria</taxon>
        <taxon>Pseudomonadati</taxon>
        <taxon>Thermodesulfobacteriota</taxon>
        <taxon>Desulfovibrionia</taxon>
        <taxon>Desulfovibrionales</taxon>
        <taxon>Desulfovibrionaceae</taxon>
        <taxon>Nitratidesulfovibrio</taxon>
    </lineage>
</organism>
<gene>
    <name evidence="2" type="ORF">KPS_002422</name>
</gene>
<feature type="transmembrane region" description="Helical" evidence="1">
    <location>
        <begin position="6"/>
        <end position="27"/>
    </location>
</feature>
<keyword evidence="1" id="KW-0812">Transmembrane</keyword>
<evidence type="ECO:0000256" key="1">
    <source>
        <dbReference type="SAM" id="Phobius"/>
    </source>
</evidence>
<keyword evidence="1" id="KW-1133">Transmembrane helix</keyword>
<evidence type="ECO:0008006" key="4">
    <source>
        <dbReference type="Google" id="ProtNLM"/>
    </source>
</evidence>
<proteinExistence type="predicted"/>
<keyword evidence="1" id="KW-0472">Membrane</keyword>
<reference evidence="2" key="1">
    <citation type="submission" date="2023-09" db="EMBL/GenBank/DDBJ databases">
        <authorList>
            <consortium name="CW5 consortium"/>
            <person name="Lu C.-W."/>
        </authorList>
    </citation>
    <scope>NUCLEOTIDE SEQUENCE</scope>
    <source>
        <strain evidence="2">KPS</strain>
    </source>
</reference>
<keyword evidence="3" id="KW-1185">Reference proteome</keyword>
<name>A0ABY9R1J2_9BACT</name>
<evidence type="ECO:0000313" key="2">
    <source>
        <dbReference type="EMBL" id="WMW64410.1"/>
    </source>
</evidence>
<evidence type="ECO:0000313" key="3">
    <source>
        <dbReference type="Proteomes" id="UP001180616"/>
    </source>
</evidence>
<protein>
    <recommendedName>
        <fullName evidence="4">ATP synthase F0 subunit 8</fullName>
    </recommendedName>
</protein>
<dbReference type="EMBL" id="CP133659">
    <property type="protein sequence ID" value="WMW64410.1"/>
    <property type="molecule type" value="Genomic_DNA"/>
</dbReference>